<reference evidence="1 2" key="1">
    <citation type="journal article" date="2016" name="Nat. Commun.">
        <title>Thousands of microbial genomes shed light on interconnected biogeochemical processes in an aquifer system.</title>
        <authorList>
            <person name="Anantharaman K."/>
            <person name="Brown C.T."/>
            <person name="Hug L.A."/>
            <person name="Sharon I."/>
            <person name="Castelle C.J."/>
            <person name="Probst A.J."/>
            <person name="Thomas B.C."/>
            <person name="Singh A."/>
            <person name="Wilkins M.J."/>
            <person name="Karaoz U."/>
            <person name="Brodie E.L."/>
            <person name="Williams K.H."/>
            <person name="Hubbard S.S."/>
            <person name="Banfield J.F."/>
        </authorList>
    </citation>
    <scope>NUCLEOTIDE SEQUENCE [LARGE SCALE GENOMIC DNA]</scope>
</reference>
<dbReference type="AlphaFoldDB" id="A0A1G2NAX3"/>
<accession>A0A1G2NAX3</accession>
<sequence length="61" mass="7309">MHKNKENKQNPRHDIYDSSVELEAVLRLGYHKKTTVRNIYWSIQKQNDSEMIFVAEMTFVP</sequence>
<proteinExistence type="predicted"/>
<evidence type="ECO:0000313" key="1">
    <source>
        <dbReference type="EMBL" id="OHA33295.1"/>
    </source>
</evidence>
<evidence type="ECO:0000313" key="2">
    <source>
        <dbReference type="Proteomes" id="UP000176221"/>
    </source>
</evidence>
<dbReference type="Proteomes" id="UP000176221">
    <property type="component" value="Unassembled WGS sequence"/>
</dbReference>
<organism evidence="1 2">
    <name type="scientific">Candidatus Taylorbacteria bacterium RIFCSPLOWO2_01_FULL_45_15b</name>
    <dbReference type="NCBI Taxonomy" id="1802319"/>
    <lineage>
        <taxon>Bacteria</taxon>
        <taxon>Candidatus Tayloriibacteriota</taxon>
    </lineage>
</organism>
<gene>
    <name evidence="1" type="ORF">A2928_01675</name>
</gene>
<name>A0A1G2NAX3_9BACT</name>
<protein>
    <submittedName>
        <fullName evidence="1">Uncharacterized protein</fullName>
    </submittedName>
</protein>
<comment type="caution">
    <text evidence="1">The sequence shown here is derived from an EMBL/GenBank/DDBJ whole genome shotgun (WGS) entry which is preliminary data.</text>
</comment>
<dbReference type="EMBL" id="MHRX01000033">
    <property type="protein sequence ID" value="OHA33295.1"/>
    <property type="molecule type" value="Genomic_DNA"/>
</dbReference>